<sequence length="119" mass="12809">MNRNPLIPFLLIAIMGIGLVFILSIKGLYDEKEIAGEGNKTAQEDKADASPEEIYKASCVSCHGENYEGVSGPKLQGVGDRMDTGAIKEKIEKGGNGMPAGLVPQEKLDDMAKWVSEIK</sequence>
<dbReference type="AlphaFoldDB" id="A0A1R1QS46"/>
<dbReference type="GO" id="GO:0005506">
    <property type="term" value="F:iron ion binding"/>
    <property type="evidence" value="ECO:0007669"/>
    <property type="project" value="InterPro"/>
</dbReference>
<dbReference type="PANTHER" id="PTHR37823:SF2">
    <property type="entry name" value="CYTOCHROME C-550"/>
    <property type="match status" value="1"/>
</dbReference>
<dbReference type="GeneID" id="92790650"/>
<accession>A0A1R1RUB8</accession>
<feature type="binding site" description="covalent" evidence="6">
    <location>
        <position position="59"/>
    </location>
    <ligand>
        <name>heme c</name>
        <dbReference type="ChEBI" id="CHEBI:61717"/>
    </ligand>
</feature>
<proteinExistence type="predicted"/>
<gene>
    <name evidence="11" type="ORF">BW143_06115</name>
    <name evidence="10" type="ORF">DX927_11685</name>
</gene>
<dbReference type="PROSITE" id="PS51007">
    <property type="entry name" value="CYTC"/>
    <property type="match status" value="1"/>
</dbReference>
<dbReference type="EMBL" id="MTJL01000010">
    <property type="protein sequence ID" value="OMI07470.1"/>
    <property type="molecule type" value="Genomic_DNA"/>
</dbReference>
<dbReference type="Proteomes" id="UP000187367">
    <property type="component" value="Unassembled WGS sequence"/>
</dbReference>
<protein>
    <submittedName>
        <fullName evidence="10 11">Cytochrome C</fullName>
    </submittedName>
</protein>
<evidence type="ECO:0000256" key="1">
    <source>
        <dbReference type="ARBA" id="ARBA00022448"/>
    </source>
</evidence>
<reference evidence="11 12" key="1">
    <citation type="submission" date="2017-01" db="EMBL/GenBank/DDBJ databases">
        <title>Bacillus phylogenomics.</title>
        <authorList>
            <person name="Dunlap C."/>
        </authorList>
    </citation>
    <scope>NUCLEOTIDE SEQUENCE [LARGE SCALE GENOMIC DNA]</scope>
    <source>
        <strain evidence="11 12">NRRL B-41282</strain>
    </source>
</reference>
<keyword evidence="12" id="KW-1185">Reference proteome</keyword>
<dbReference type="Proteomes" id="UP000324326">
    <property type="component" value="Unassembled WGS sequence"/>
</dbReference>
<evidence type="ECO:0000256" key="2">
    <source>
        <dbReference type="ARBA" id="ARBA00022617"/>
    </source>
</evidence>
<keyword evidence="8" id="KW-1133">Transmembrane helix</keyword>
<dbReference type="OrthoDB" id="7933886at2"/>
<dbReference type="GO" id="GO:0020037">
    <property type="term" value="F:heme binding"/>
    <property type="evidence" value="ECO:0007669"/>
    <property type="project" value="InterPro"/>
</dbReference>
<dbReference type="SUPFAM" id="SSF46626">
    <property type="entry name" value="Cytochrome c"/>
    <property type="match status" value="1"/>
</dbReference>
<evidence type="ECO:0000256" key="6">
    <source>
        <dbReference type="PIRSR" id="PIRSR000025-1"/>
    </source>
</evidence>
<evidence type="ECO:0000259" key="9">
    <source>
        <dbReference type="PROSITE" id="PS51007"/>
    </source>
</evidence>
<dbReference type="RefSeq" id="WP_076761896.1">
    <property type="nucleotide sequence ID" value="NZ_CM125431.1"/>
</dbReference>
<reference evidence="10 13" key="2">
    <citation type="submission" date="2018-08" db="EMBL/GenBank/DDBJ databases">
        <title>Bacillus phenotypic plasticity.</title>
        <authorList>
            <person name="Hurtado E."/>
        </authorList>
    </citation>
    <scope>NUCLEOTIDE SEQUENCE [LARGE SCALE GENOMIC DNA]</scope>
    <source>
        <strain evidence="10 13">427</strain>
    </source>
</reference>
<dbReference type="GO" id="GO:0016020">
    <property type="term" value="C:membrane"/>
    <property type="evidence" value="ECO:0007669"/>
    <property type="project" value="InterPro"/>
</dbReference>
<keyword evidence="8" id="KW-0812">Transmembrane</keyword>
<dbReference type="InterPro" id="IPR054780">
    <property type="entry name" value="Cytochro_C550_firm"/>
</dbReference>
<dbReference type="PANTHER" id="PTHR37823">
    <property type="entry name" value="CYTOCHROME C-553-LIKE"/>
    <property type="match status" value="1"/>
</dbReference>
<feature type="transmembrane region" description="Helical" evidence="8">
    <location>
        <begin position="6"/>
        <end position="25"/>
    </location>
</feature>
<feature type="binding site" description="axial binding residue" evidence="7">
    <location>
        <position position="63"/>
    </location>
    <ligand>
        <name>heme c</name>
        <dbReference type="ChEBI" id="CHEBI:61717"/>
    </ligand>
    <ligandPart>
        <name>Fe</name>
        <dbReference type="ChEBI" id="CHEBI:18248"/>
    </ligandPart>
</feature>
<dbReference type="InterPro" id="IPR009056">
    <property type="entry name" value="Cyt_c-like_dom"/>
</dbReference>
<evidence type="ECO:0000256" key="4">
    <source>
        <dbReference type="ARBA" id="ARBA00022982"/>
    </source>
</evidence>
<organism evidence="11 12">
    <name type="scientific">Bacillus swezeyi</name>
    <dbReference type="NCBI Taxonomy" id="1925020"/>
    <lineage>
        <taxon>Bacteria</taxon>
        <taxon>Bacillati</taxon>
        <taxon>Bacillota</taxon>
        <taxon>Bacilli</taxon>
        <taxon>Bacillales</taxon>
        <taxon>Bacillaceae</taxon>
        <taxon>Bacillus</taxon>
    </lineage>
</organism>
<dbReference type="InterPro" id="IPR051811">
    <property type="entry name" value="Cytochrome_c550/c551-like"/>
</dbReference>
<keyword evidence="5 7" id="KW-0408">Iron</keyword>
<evidence type="ECO:0000256" key="8">
    <source>
        <dbReference type="SAM" id="Phobius"/>
    </source>
</evidence>
<dbReference type="GO" id="GO:0009055">
    <property type="term" value="F:electron transfer activity"/>
    <property type="evidence" value="ECO:0007669"/>
    <property type="project" value="InterPro"/>
</dbReference>
<comment type="caution">
    <text evidence="11">The sequence shown here is derived from an EMBL/GenBank/DDBJ whole genome shotgun (WGS) entry which is preliminary data.</text>
</comment>
<accession>A0A1R1QS46</accession>
<dbReference type="EMBL" id="QSND01000002">
    <property type="protein sequence ID" value="KAA6451422.1"/>
    <property type="molecule type" value="Genomic_DNA"/>
</dbReference>
<comment type="PTM">
    <text evidence="6">Binds 1 heme c group covalently per subunit.</text>
</comment>
<dbReference type="Gene3D" id="1.10.760.10">
    <property type="entry name" value="Cytochrome c-like domain"/>
    <property type="match status" value="1"/>
</dbReference>
<evidence type="ECO:0000313" key="10">
    <source>
        <dbReference type="EMBL" id="KAA6451422.1"/>
    </source>
</evidence>
<name>A0A1R1QS46_9BACI</name>
<feature type="binding site" description="axial binding residue" evidence="7">
    <location>
        <position position="98"/>
    </location>
    <ligand>
        <name>heme c</name>
        <dbReference type="ChEBI" id="CHEBI:61717"/>
    </ligand>
    <ligandPart>
        <name>Fe</name>
        <dbReference type="ChEBI" id="CHEBI:18248"/>
    </ligandPart>
</feature>
<keyword evidence="1" id="KW-0813">Transport</keyword>
<keyword evidence="2 6" id="KW-0349">Heme</keyword>
<dbReference type="STRING" id="1925020.BTA30_13860"/>
<feature type="domain" description="Cytochrome c" evidence="9">
    <location>
        <begin position="46"/>
        <end position="119"/>
    </location>
</feature>
<dbReference type="Pfam" id="PF13442">
    <property type="entry name" value="Cytochrome_CBB3"/>
    <property type="match status" value="1"/>
</dbReference>
<keyword evidence="4" id="KW-0249">Electron transport</keyword>
<evidence type="ECO:0000256" key="7">
    <source>
        <dbReference type="PIRSR" id="PIRSR000025-2"/>
    </source>
</evidence>
<keyword evidence="3 7" id="KW-0479">Metal-binding</keyword>
<dbReference type="PIRSF" id="PIRSF000025">
    <property type="entry name" value="Cytc_Bsub_c550"/>
    <property type="match status" value="1"/>
</dbReference>
<evidence type="ECO:0000256" key="3">
    <source>
        <dbReference type="ARBA" id="ARBA00022723"/>
    </source>
</evidence>
<dbReference type="InterPro" id="IPR012218">
    <property type="entry name" value="Cyt_c_BACSU-c550-type"/>
</dbReference>
<evidence type="ECO:0000313" key="12">
    <source>
        <dbReference type="Proteomes" id="UP000187367"/>
    </source>
</evidence>
<keyword evidence="8" id="KW-0472">Membrane</keyword>
<feature type="binding site" description="covalent" evidence="6">
    <location>
        <position position="62"/>
    </location>
    <ligand>
        <name>heme c</name>
        <dbReference type="ChEBI" id="CHEBI:61717"/>
    </ligand>
</feature>
<evidence type="ECO:0000313" key="13">
    <source>
        <dbReference type="Proteomes" id="UP000324326"/>
    </source>
</evidence>
<evidence type="ECO:0000256" key="5">
    <source>
        <dbReference type="ARBA" id="ARBA00023004"/>
    </source>
</evidence>
<dbReference type="InterPro" id="IPR036909">
    <property type="entry name" value="Cyt_c-like_dom_sf"/>
</dbReference>
<evidence type="ECO:0000313" key="11">
    <source>
        <dbReference type="EMBL" id="OMI07470.1"/>
    </source>
</evidence>
<dbReference type="NCBIfam" id="NF045773">
    <property type="entry name" value="cytochro_C550"/>
    <property type="match status" value="1"/>
</dbReference>